<name>A0A699IPT0_TANCI</name>
<gene>
    <name evidence="1" type="ORF">Tci_531336</name>
</gene>
<reference evidence="1" key="1">
    <citation type="journal article" date="2019" name="Sci. Rep.">
        <title>Draft genome of Tanacetum cinerariifolium, the natural source of mosquito coil.</title>
        <authorList>
            <person name="Yamashiro T."/>
            <person name="Shiraishi A."/>
            <person name="Satake H."/>
            <person name="Nakayama K."/>
        </authorList>
    </citation>
    <scope>NUCLEOTIDE SEQUENCE</scope>
</reference>
<accession>A0A699IPT0</accession>
<comment type="caution">
    <text evidence="1">The sequence shown here is derived from an EMBL/GenBank/DDBJ whole genome shotgun (WGS) entry which is preliminary data.</text>
</comment>
<organism evidence="1">
    <name type="scientific">Tanacetum cinerariifolium</name>
    <name type="common">Dalmatian daisy</name>
    <name type="synonym">Chrysanthemum cinerariifolium</name>
    <dbReference type="NCBI Taxonomy" id="118510"/>
    <lineage>
        <taxon>Eukaryota</taxon>
        <taxon>Viridiplantae</taxon>
        <taxon>Streptophyta</taxon>
        <taxon>Embryophyta</taxon>
        <taxon>Tracheophyta</taxon>
        <taxon>Spermatophyta</taxon>
        <taxon>Magnoliopsida</taxon>
        <taxon>eudicotyledons</taxon>
        <taxon>Gunneridae</taxon>
        <taxon>Pentapetalae</taxon>
        <taxon>asterids</taxon>
        <taxon>campanulids</taxon>
        <taxon>Asterales</taxon>
        <taxon>Asteraceae</taxon>
        <taxon>Asteroideae</taxon>
        <taxon>Anthemideae</taxon>
        <taxon>Anthemidinae</taxon>
        <taxon>Tanacetum</taxon>
    </lineage>
</organism>
<evidence type="ECO:0000313" key="1">
    <source>
        <dbReference type="EMBL" id="GEZ59363.1"/>
    </source>
</evidence>
<proteinExistence type="predicted"/>
<protein>
    <submittedName>
        <fullName evidence="1">Retrovirus-related Pol polyprotein from transposon TNT 1-94</fullName>
    </submittedName>
</protein>
<dbReference type="AlphaFoldDB" id="A0A699IPT0"/>
<sequence length="96" mass="11191">MFDCDEVEVSDDEDETQVKVPLPLADDELPVGKNHARHDKLIDVTMKKVNILLSMDTNSDWQTYLKYINIDLKILYCMKCKKEDHMTSDHEIHIAL</sequence>
<dbReference type="EMBL" id="BKCJ010298101">
    <property type="protein sequence ID" value="GEZ59363.1"/>
    <property type="molecule type" value="Genomic_DNA"/>
</dbReference>